<accession>A0ABP8ZI11</accession>
<keyword evidence="3" id="KW-1185">Reference proteome</keyword>
<dbReference type="Proteomes" id="UP001500822">
    <property type="component" value="Unassembled WGS sequence"/>
</dbReference>
<protein>
    <recommendedName>
        <fullName evidence="4">Mce-associated membrane protein</fullName>
    </recommendedName>
</protein>
<organism evidence="2 3">
    <name type="scientific">Gordonia alkaliphila</name>
    <dbReference type="NCBI Taxonomy" id="1053547"/>
    <lineage>
        <taxon>Bacteria</taxon>
        <taxon>Bacillati</taxon>
        <taxon>Actinomycetota</taxon>
        <taxon>Actinomycetes</taxon>
        <taxon>Mycobacteriales</taxon>
        <taxon>Gordoniaceae</taxon>
        <taxon>Gordonia</taxon>
    </lineage>
</organism>
<keyword evidence="1" id="KW-0472">Membrane</keyword>
<keyword evidence="1" id="KW-0812">Transmembrane</keyword>
<name>A0ABP8ZI11_9ACTN</name>
<proteinExistence type="predicted"/>
<feature type="transmembrane region" description="Helical" evidence="1">
    <location>
        <begin position="26"/>
        <end position="47"/>
    </location>
</feature>
<keyword evidence="1" id="KW-1133">Transmembrane helix</keyword>
<gene>
    <name evidence="2" type="ORF">GCM10023217_31000</name>
</gene>
<sequence>MTERTESPRKQKLIDRLEAPLSPRAAVVRGLVTVLLFAAAATAFGVAEERREPVVERVDTTAQLQEQAGRIVADVFSARAASWEQDRAHARTLITPSLAASVATALSAQPPAGTRSVRWEPRQVGVVDAHEDSGTALVVVDVVVTSDRGEPTVRTKSVNAEFRRSGDRWLLNGLDELQ</sequence>
<evidence type="ECO:0000256" key="1">
    <source>
        <dbReference type="SAM" id="Phobius"/>
    </source>
</evidence>
<dbReference type="EMBL" id="BAABIE010000017">
    <property type="protein sequence ID" value="GAA4756770.1"/>
    <property type="molecule type" value="Genomic_DNA"/>
</dbReference>
<reference evidence="3" key="1">
    <citation type="journal article" date="2019" name="Int. J. Syst. Evol. Microbiol.">
        <title>The Global Catalogue of Microorganisms (GCM) 10K type strain sequencing project: providing services to taxonomists for standard genome sequencing and annotation.</title>
        <authorList>
            <consortium name="The Broad Institute Genomics Platform"/>
            <consortium name="The Broad Institute Genome Sequencing Center for Infectious Disease"/>
            <person name="Wu L."/>
            <person name="Ma J."/>
        </authorList>
    </citation>
    <scope>NUCLEOTIDE SEQUENCE [LARGE SCALE GENOMIC DNA]</scope>
    <source>
        <strain evidence="3">JCM 18077</strain>
    </source>
</reference>
<dbReference type="RefSeq" id="WP_345314174.1">
    <property type="nucleotide sequence ID" value="NZ_BAABIE010000017.1"/>
</dbReference>
<comment type="caution">
    <text evidence="2">The sequence shown here is derived from an EMBL/GenBank/DDBJ whole genome shotgun (WGS) entry which is preliminary data.</text>
</comment>
<evidence type="ECO:0000313" key="3">
    <source>
        <dbReference type="Proteomes" id="UP001500822"/>
    </source>
</evidence>
<evidence type="ECO:0008006" key="4">
    <source>
        <dbReference type="Google" id="ProtNLM"/>
    </source>
</evidence>
<evidence type="ECO:0000313" key="2">
    <source>
        <dbReference type="EMBL" id="GAA4756770.1"/>
    </source>
</evidence>